<dbReference type="Proteomes" id="UP001195724">
    <property type="component" value="Unassembled WGS sequence"/>
</dbReference>
<keyword evidence="4" id="KW-1185">Reference proteome</keyword>
<accession>A0A8T8HW34</accession>
<evidence type="ECO:0000313" key="3">
    <source>
        <dbReference type="Proteomes" id="UP000671828"/>
    </source>
</evidence>
<gene>
    <name evidence="2" type="ORF">J7S33_27185</name>
    <name evidence="1" type="ORF">JOE68_005246</name>
</gene>
<name>A0A8T8HW34_9PSEU</name>
<evidence type="ECO:0000313" key="2">
    <source>
        <dbReference type="EMBL" id="QTR02702.1"/>
    </source>
</evidence>
<proteinExistence type="predicted"/>
<reference evidence="1 4" key="1">
    <citation type="submission" date="2021-01" db="EMBL/GenBank/DDBJ databases">
        <title>Sequencing the genomes of 1000 actinobacteria strains.</title>
        <authorList>
            <person name="Klenk H.-P."/>
        </authorList>
    </citation>
    <scope>NUCLEOTIDE SEQUENCE [LARGE SCALE GENOMIC DNA]</scope>
    <source>
        <strain evidence="1 4">DSM 44581</strain>
    </source>
</reference>
<reference evidence="2" key="2">
    <citation type="submission" date="2021-04" db="EMBL/GenBank/DDBJ databases">
        <title>Saccharothrix algeriensis WGS.</title>
        <authorList>
            <person name="Stuskova K."/>
            <person name="Hakalova E."/>
            <person name="Tebbal A.B."/>
            <person name="Eichmeier A."/>
        </authorList>
    </citation>
    <scope>NUCLEOTIDE SEQUENCE</scope>
    <source>
        <strain evidence="2">NRRL B-24137</strain>
    </source>
</reference>
<evidence type="ECO:0000313" key="4">
    <source>
        <dbReference type="Proteomes" id="UP001195724"/>
    </source>
</evidence>
<dbReference type="Proteomes" id="UP000671828">
    <property type="component" value="Chromosome"/>
</dbReference>
<organism evidence="2 3">
    <name type="scientific">Saccharothrix algeriensis</name>
    <dbReference type="NCBI Taxonomy" id="173560"/>
    <lineage>
        <taxon>Bacteria</taxon>
        <taxon>Bacillati</taxon>
        <taxon>Actinomycetota</taxon>
        <taxon>Actinomycetes</taxon>
        <taxon>Pseudonocardiales</taxon>
        <taxon>Pseudonocardiaceae</taxon>
        <taxon>Saccharothrix</taxon>
    </lineage>
</organism>
<protein>
    <submittedName>
        <fullName evidence="2">Uncharacterized protein</fullName>
    </submittedName>
</protein>
<sequence>MGFVIRSTNSTGCHVANIQAATPRTGGPVTPIKAHTHALLNELEDHPLTIVQHTVNAAVGRESG</sequence>
<dbReference type="RefSeq" id="WP_204844926.1">
    <property type="nucleotide sequence ID" value="NZ_JAFBCL010000001.1"/>
</dbReference>
<evidence type="ECO:0000313" key="1">
    <source>
        <dbReference type="EMBL" id="MBM7814381.1"/>
    </source>
</evidence>
<dbReference type="EMBL" id="CP072788">
    <property type="protein sequence ID" value="QTR02702.1"/>
    <property type="molecule type" value="Genomic_DNA"/>
</dbReference>
<dbReference type="AlphaFoldDB" id="A0A8T8HW34"/>
<dbReference type="EMBL" id="JAFBCL010000001">
    <property type="protein sequence ID" value="MBM7814381.1"/>
    <property type="molecule type" value="Genomic_DNA"/>
</dbReference>